<name>A0ABS3T5E0_9FLAO</name>
<dbReference type="InterPro" id="IPR016181">
    <property type="entry name" value="Acyl_CoA_acyltransferase"/>
</dbReference>
<accession>A0ABS3T5E0</accession>
<keyword evidence="2" id="KW-1185">Reference proteome</keyword>
<proteinExistence type="predicted"/>
<protein>
    <submittedName>
        <fullName evidence="1">GNAT family N-acetyltransferase</fullName>
    </submittedName>
</protein>
<dbReference type="SUPFAM" id="SSF55729">
    <property type="entry name" value="Acyl-CoA N-acyltransferases (Nat)"/>
    <property type="match status" value="1"/>
</dbReference>
<sequence>MQEFKVNIYSSANKPEWDEFVSQSNCDTFLFLRDFMDYHKDRFQDSSLMIYRDSKLVALLPANKENDILFSHQGLTYGGLVYKKFLKSSDAINIWCAILKFLHKNSCNTLFLKELPYVYLENSVNNSMSYILFKTEALCKRVDMHSIINLEQYKLSNSRKEGVKRGKKAGLVVKESETLELFWNDILIPNLKSKHGVIPVHSLSEIKSLKSKFTNNIRQFNVYDQDRIIAGTTIFEMKSIVHCQYISGDSSKNSSGSLDFLHGHLITEVFSTKKFFSFGTSNINAGQQVNAGLQFWKEGFGARSITQGFFEISTKNYKLLEDVMI</sequence>
<dbReference type="Gene3D" id="3.40.630.30">
    <property type="match status" value="1"/>
</dbReference>
<dbReference type="RefSeq" id="WP_208155006.1">
    <property type="nucleotide sequence ID" value="NZ_JAGEVF010000011.1"/>
</dbReference>
<gene>
    <name evidence="1" type="ORF">J4050_12905</name>
</gene>
<organism evidence="1 2">
    <name type="scientific">Winogradskyella pelagia</name>
    <dbReference type="NCBI Taxonomy" id="2819984"/>
    <lineage>
        <taxon>Bacteria</taxon>
        <taxon>Pseudomonadati</taxon>
        <taxon>Bacteroidota</taxon>
        <taxon>Flavobacteriia</taxon>
        <taxon>Flavobacteriales</taxon>
        <taxon>Flavobacteriaceae</taxon>
        <taxon>Winogradskyella</taxon>
    </lineage>
</organism>
<comment type="caution">
    <text evidence="1">The sequence shown here is derived from an EMBL/GenBank/DDBJ whole genome shotgun (WGS) entry which is preliminary data.</text>
</comment>
<evidence type="ECO:0000313" key="1">
    <source>
        <dbReference type="EMBL" id="MBO3117649.1"/>
    </source>
</evidence>
<dbReference type="EMBL" id="JAGEVF010000011">
    <property type="protein sequence ID" value="MBO3117649.1"/>
    <property type="molecule type" value="Genomic_DNA"/>
</dbReference>
<evidence type="ECO:0000313" key="2">
    <source>
        <dbReference type="Proteomes" id="UP000676776"/>
    </source>
</evidence>
<dbReference type="Proteomes" id="UP000676776">
    <property type="component" value="Unassembled WGS sequence"/>
</dbReference>
<reference evidence="1 2" key="1">
    <citation type="submission" date="2021-03" db="EMBL/GenBank/DDBJ databases">
        <title>Winogradskyella sp. nov., isolated from costal sediment.</title>
        <authorList>
            <person name="Gao C."/>
        </authorList>
    </citation>
    <scope>NUCLEOTIDE SEQUENCE [LARGE SCALE GENOMIC DNA]</scope>
    <source>
        <strain evidence="1 2">DF17</strain>
    </source>
</reference>